<dbReference type="Gene3D" id="3.40.50.300">
    <property type="entry name" value="P-loop containing nucleotide triphosphate hydrolases"/>
    <property type="match status" value="1"/>
</dbReference>
<keyword evidence="3" id="KW-0342">GTP-binding</keyword>
<dbReference type="EMBL" id="AP019309">
    <property type="protein sequence ID" value="BBH27421.1"/>
    <property type="molecule type" value="Genomic_DNA"/>
</dbReference>
<dbReference type="InterPro" id="IPR000795">
    <property type="entry name" value="T_Tr_GTP-bd_dom"/>
</dbReference>
<dbReference type="RefSeq" id="WP_125120146.1">
    <property type="nucleotide sequence ID" value="NZ_AP019309.1"/>
</dbReference>
<dbReference type="Gene3D" id="3.30.70.870">
    <property type="entry name" value="Elongation Factor G (Translational Gtpase), domain 3"/>
    <property type="match status" value="1"/>
</dbReference>
<protein>
    <submittedName>
        <fullName evidence="6">Translation elongation factor G</fullName>
    </submittedName>
</protein>
<evidence type="ECO:0000256" key="4">
    <source>
        <dbReference type="SAM" id="MobiDB-lite"/>
    </source>
</evidence>
<dbReference type="Pfam" id="PF00009">
    <property type="entry name" value="GTP_EFTU"/>
    <property type="match status" value="1"/>
</dbReference>
<dbReference type="InterPro" id="IPR000640">
    <property type="entry name" value="EFG_V-like"/>
</dbReference>
<dbReference type="PANTHER" id="PTHR43261:SF1">
    <property type="entry name" value="RIBOSOME-RELEASING FACTOR 2, MITOCHONDRIAL"/>
    <property type="match status" value="1"/>
</dbReference>
<dbReference type="InterPro" id="IPR005225">
    <property type="entry name" value="Small_GTP-bd"/>
</dbReference>
<dbReference type="SUPFAM" id="SSF54211">
    <property type="entry name" value="Ribosomal protein S5 domain 2-like"/>
    <property type="match status" value="1"/>
</dbReference>
<dbReference type="InterPro" id="IPR053905">
    <property type="entry name" value="EF-G-like_DII"/>
</dbReference>
<name>A0A3G9JN37_9FIRM</name>
<organism evidence="6 7">
    <name type="scientific">Intestinibaculum porci</name>
    <dbReference type="NCBI Taxonomy" id="2487118"/>
    <lineage>
        <taxon>Bacteria</taxon>
        <taxon>Bacillati</taxon>
        <taxon>Bacillota</taxon>
        <taxon>Erysipelotrichia</taxon>
        <taxon>Erysipelotrichales</taxon>
        <taxon>Erysipelotrichaceae</taxon>
        <taxon>Intestinibaculum</taxon>
    </lineage>
</organism>
<dbReference type="Pfam" id="PF05991">
    <property type="entry name" value="NYN_YacP"/>
    <property type="match status" value="1"/>
</dbReference>
<feature type="compositionally biased region" description="Basic and acidic residues" evidence="4">
    <location>
        <begin position="811"/>
        <end position="822"/>
    </location>
</feature>
<keyword evidence="1" id="KW-0547">Nucleotide-binding</keyword>
<dbReference type="OrthoDB" id="9801472at2"/>
<evidence type="ECO:0000259" key="5">
    <source>
        <dbReference type="PROSITE" id="PS51722"/>
    </source>
</evidence>
<sequence>MKKIVMGFVAHVDAGKTTLSEIMLYESGKIRKQGRVDDRSSFLDYDELERQRGITIYSKVSSFDTKDTHYTLIDTPGHIDFSGEMERALSVLDVAVLIISANDGVQSHTKTIWKLLRDYHIPTVIFVNKMDLSHYTQEELCDHLKQLSGNIVSLDDEEALAMCDDRLLDEYMNDGHMQEATIAQAIGHRHVFPVIFGSALKNEGTKELMDLLDRYTLMREDDVLSGIVYKIAHDDKGERLSFVRLSGGHLHVKDELLGEKINQMRQYNGEKYQLSEDMGPGDVCALTGLKETQAGMCFGNYQVPHYELEPFMHYALHLSENSQKTQMLKNLRELSEEEPLLHIKIEDGDHITVSLMGEVQIEILKELIKDRFGEEVTIDSRQVAYKETITKAVEGVGHFEPLRHYAEVHLLLEPGEKGSGLQFENACESSLSPHYQRLIMTHLQEVEHVGVLTGSPITDMKITLLGGRSHEKHTEGGDFREATYRAVRQGLMMSESKLLEPYEHYEITMPSSLISKVFYDFEDYGVPAITNDDGTQAVLSGSAPVSFLYDYQLKLLNMTKGSGQISFSDPFYDQVLNEKEVIDAIGYHPEDDLLHPAGSIFCKHGAGYHVLYDEVYEHMHLPLYTRQKELAPLHHRAYNISDEEVKRVYENTYGKQERKLAKDFYGASSKGYVEANVSQSKPVCLLVDGYNVIFAWDKLKKIAQSNLGAARDSLIDIMASYQGYKGYTLILVFDAYKVEGQLGSLEKYHNIYIVYTKVAQTADAYIEKATKHLSSEYRVMVATSDNLEQKIVVGHGALRLSSRELLKDVEATNRQEQEDFNRRNPKMHNTMMEDFPKE</sequence>
<dbReference type="InterPro" id="IPR014721">
    <property type="entry name" value="Ribsml_uS5_D2-typ_fold_subgr"/>
</dbReference>
<dbReference type="InterPro" id="IPR020568">
    <property type="entry name" value="Ribosomal_Su5_D2-typ_SF"/>
</dbReference>
<dbReference type="CDD" id="cd10912">
    <property type="entry name" value="PIN_YacP-like"/>
    <property type="match status" value="1"/>
</dbReference>
<dbReference type="SUPFAM" id="SSF52540">
    <property type="entry name" value="P-loop containing nucleoside triphosphate hydrolases"/>
    <property type="match status" value="1"/>
</dbReference>
<accession>A0A3G9JN37</accession>
<reference evidence="6 7" key="1">
    <citation type="submission" date="2018-11" db="EMBL/GenBank/DDBJ databases">
        <title>Novel Erysipelotrichaceae bacterium isolated from small intestine of a swine.</title>
        <authorList>
            <person name="Kim J.S."/>
            <person name="Choe H."/>
            <person name="Lee Y.R."/>
            <person name="Kim K.M."/>
            <person name="Park D.S."/>
        </authorList>
    </citation>
    <scope>NUCLEOTIDE SEQUENCE [LARGE SCALE GENOMIC DNA]</scope>
    <source>
        <strain evidence="6 7">SG0102</strain>
    </source>
</reference>
<dbReference type="Pfam" id="PF22042">
    <property type="entry name" value="EF-G_D2"/>
    <property type="match status" value="1"/>
</dbReference>
<dbReference type="InterPro" id="IPR041095">
    <property type="entry name" value="EFG_II"/>
</dbReference>
<dbReference type="InterPro" id="IPR009000">
    <property type="entry name" value="Transl_B-barrel_sf"/>
</dbReference>
<evidence type="ECO:0000256" key="1">
    <source>
        <dbReference type="ARBA" id="ARBA00022741"/>
    </source>
</evidence>
<evidence type="ECO:0000313" key="7">
    <source>
        <dbReference type="Proteomes" id="UP000268059"/>
    </source>
</evidence>
<dbReference type="AlphaFoldDB" id="A0A3G9JN37"/>
<evidence type="ECO:0000313" key="6">
    <source>
        <dbReference type="EMBL" id="BBH27421.1"/>
    </source>
</evidence>
<evidence type="ECO:0000256" key="3">
    <source>
        <dbReference type="ARBA" id="ARBA00023134"/>
    </source>
</evidence>
<dbReference type="GO" id="GO:0003924">
    <property type="term" value="F:GTPase activity"/>
    <property type="evidence" value="ECO:0007669"/>
    <property type="project" value="InterPro"/>
</dbReference>
<dbReference type="Pfam" id="PF00679">
    <property type="entry name" value="EFG_C"/>
    <property type="match status" value="1"/>
</dbReference>
<dbReference type="PROSITE" id="PS00301">
    <property type="entry name" value="G_TR_1"/>
    <property type="match status" value="1"/>
</dbReference>
<dbReference type="Gene3D" id="2.40.30.10">
    <property type="entry name" value="Translation factors"/>
    <property type="match status" value="1"/>
</dbReference>
<dbReference type="SUPFAM" id="SSF54980">
    <property type="entry name" value="EF-G C-terminal domain-like"/>
    <property type="match status" value="2"/>
</dbReference>
<keyword evidence="6" id="KW-0251">Elongation factor</keyword>
<dbReference type="NCBIfam" id="TIGR00231">
    <property type="entry name" value="small_GTP"/>
    <property type="match status" value="1"/>
</dbReference>
<evidence type="ECO:0000256" key="2">
    <source>
        <dbReference type="ARBA" id="ARBA00022917"/>
    </source>
</evidence>
<feature type="domain" description="Tr-type G" evidence="5">
    <location>
        <begin position="1"/>
        <end position="222"/>
    </location>
</feature>
<proteinExistence type="predicted"/>
<dbReference type="Proteomes" id="UP000268059">
    <property type="component" value="Chromosome"/>
</dbReference>
<dbReference type="InParanoid" id="A0A3G9JN37"/>
<dbReference type="GO" id="GO:0003746">
    <property type="term" value="F:translation elongation factor activity"/>
    <property type="evidence" value="ECO:0007669"/>
    <property type="project" value="UniProtKB-KW"/>
</dbReference>
<dbReference type="InterPro" id="IPR005517">
    <property type="entry name" value="Transl_elong_EFG/EF2_IV"/>
</dbReference>
<dbReference type="Pfam" id="PF03764">
    <property type="entry name" value="EFG_IV"/>
    <property type="match status" value="1"/>
</dbReference>
<dbReference type="PRINTS" id="PR00315">
    <property type="entry name" value="ELONGATNFCT"/>
</dbReference>
<dbReference type="InterPro" id="IPR031157">
    <property type="entry name" value="G_TR_CS"/>
</dbReference>
<dbReference type="Gene3D" id="3.30.230.10">
    <property type="match status" value="1"/>
</dbReference>
<dbReference type="KEGG" id="ebm:SG0102_23550"/>
<feature type="region of interest" description="Disordered" evidence="4">
    <location>
        <begin position="811"/>
        <end position="838"/>
    </location>
</feature>
<keyword evidence="2" id="KW-0648">Protein biosynthesis</keyword>
<dbReference type="GO" id="GO:0032790">
    <property type="term" value="P:ribosome disassembly"/>
    <property type="evidence" value="ECO:0007669"/>
    <property type="project" value="TreeGrafter"/>
</dbReference>
<dbReference type="GO" id="GO:0005525">
    <property type="term" value="F:GTP binding"/>
    <property type="evidence" value="ECO:0007669"/>
    <property type="project" value="UniProtKB-KW"/>
</dbReference>
<dbReference type="SUPFAM" id="SSF50447">
    <property type="entry name" value="Translation proteins"/>
    <property type="match status" value="1"/>
</dbReference>
<keyword evidence="7" id="KW-1185">Reference proteome</keyword>
<dbReference type="InterPro" id="IPR010298">
    <property type="entry name" value="YacP-like"/>
</dbReference>
<dbReference type="InterPro" id="IPR027417">
    <property type="entry name" value="P-loop_NTPase"/>
</dbReference>
<dbReference type="Pfam" id="PF14492">
    <property type="entry name" value="EFG_III"/>
    <property type="match status" value="1"/>
</dbReference>
<dbReference type="InterPro" id="IPR035647">
    <property type="entry name" value="EFG_III/V"/>
</dbReference>
<dbReference type="PANTHER" id="PTHR43261">
    <property type="entry name" value="TRANSLATION ELONGATION FACTOR G-RELATED"/>
    <property type="match status" value="1"/>
</dbReference>
<dbReference type="SMART" id="SM00889">
    <property type="entry name" value="EFG_IV"/>
    <property type="match status" value="1"/>
</dbReference>
<gene>
    <name evidence="6" type="ORF">SG0102_23550</name>
</gene>
<dbReference type="PROSITE" id="PS51722">
    <property type="entry name" value="G_TR_2"/>
    <property type="match status" value="1"/>
</dbReference>